<sequence>MADGFLQRYNDELGALRRRAARFADAFPKIAGRLRMTGDVADDPHVERLIQSFAYSAARVRQKLDDEFPELTDGLLETLYPHYLAPLPSMSIVKFRPSEMLASVQTVPRHSEILAEPVGGEACRFRTTQDVEIVPVEIASASLSGQPFNAPLSPYPGAAGCLRLSIRSSAPRMGHLSESGLKRLRLYIASPWQQAIRIYELLANHTLGIALAHHADDRTPKFLRASNLQPVGFDPEQAMLPYPPSSFTGYGLLTEFFALPQKFLFFDIEGLDPWHGETLEIFIYLNDSDAKLERAVSARDFALNATPVVNLFRQICEPVAVDGTRTEYRLLPDARRQRTREIYAIERVLLTGRGGQEEFSQPFFGRRQKGSTASTYWQISRRFEADDGTSDVDIAFVDRMHRPTGAIDAVASVDTLCLNRDLPEQLPFGGGHPQLQLASGSEAVARVEALIPPTPSVRMNEQDDRNWRLMSHLMLNHLSLFDNEGTALKDILSLYAFRDSPETKQLVDALARIHARNSTARLGNGGMVPGTEITLEFDPGAIDRASAFLFGSVLDRFFGLYTSLNSFTRLSIAMKGQSKPIASWPARAAERPLL</sequence>
<protein>
    <submittedName>
        <fullName evidence="1">Type VI secretion system-associated protein</fullName>
    </submittedName>
</protein>
<organism evidence="1 2">
    <name type="scientific">Rhizobium gallicum bv. gallicum R602sp</name>
    <dbReference type="NCBI Taxonomy" id="1041138"/>
    <lineage>
        <taxon>Bacteria</taxon>
        <taxon>Pseudomonadati</taxon>
        <taxon>Pseudomonadota</taxon>
        <taxon>Alphaproteobacteria</taxon>
        <taxon>Hyphomicrobiales</taxon>
        <taxon>Rhizobiaceae</taxon>
        <taxon>Rhizobium/Agrobacterium group</taxon>
        <taxon>Rhizobium</taxon>
    </lineage>
</organism>
<accession>A0A0B4XEW5</accession>
<dbReference type="Pfam" id="PF05947">
    <property type="entry name" value="T6SS_TssF"/>
    <property type="match status" value="1"/>
</dbReference>
<dbReference type="Proteomes" id="UP000031368">
    <property type="component" value="Plasmid pRgalR602c"/>
</dbReference>
<dbReference type="InterPro" id="IPR010272">
    <property type="entry name" value="T6SS_TssF"/>
</dbReference>
<keyword evidence="1" id="KW-0614">Plasmid</keyword>
<dbReference type="PIRSF" id="PIRSF028304">
    <property type="entry name" value="UCP028304"/>
    <property type="match status" value="1"/>
</dbReference>
<geneLocation type="plasmid" evidence="1 2">
    <name>pRgalR602c</name>
</geneLocation>
<dbReference type="KEGG" id="rga:RGR602_PC01610"/>
<dbReference type="PANTHER" id="PTHR35370:SF1">
    <property type="entry name" value="TYPE VI SECRETION SYSTEM COMPONENT TSSF1"/>
    <property type="match status" value="1"/>
</dbReference>
<dbReference type="HOGENOM" id="CLU_028593_2_0_5"/>
<reference evidence="1 2" key="1">
    <citation type="submission" date="2013-11" db="EMBL/GenBank/DDBJ databases">
        <title>Complete genome sequence of Rhizobium gallicum bv. gallicum R602.</title>
        <authorList>
            <person name="Bustos P."/>
            <person name="Santamaria R.I."/>
            <person name="Lozano L."/>
            <person name="Acosta J.L."/>
            <person name="Ormeno-Orrillo E."/>
            <person name="Rogel M.A."/>
            <person name="Romero D."/>
            <person name="Cevallos M.A."/>
            <person name="Martinez-Romero E."/>
            <person name="Gonzalez V."/>
        </authorList>
    </citation>
    <scope>NUCLEOTIDE SEQUENCE [LARGE SCALE GENOMIC DNA]</scope>
    <source>
        <strain evidence="1 2">R602</strain>
        <plasmid evidence="1 2">pRgalR602c</plasmid>
    </source>
</reference>
<proteinExistence type="predicted"/>
<keyword evidence="2" id="KW-1185">Reference proteome</keyword>
<dbReference type="RefSeq" id="WP_040115805.1">
    <property type="nucleotide sequence ID" value="NZ_CP006880.1"/>
</dbReference>
<dbReference type="AlphaFoldDB" id="A0A0B4XEW5"/>
<name>A0A0B4XEW5_9HYPH</name>
<gene>
    <name evidence="1" type="ORF">RGR602_PC01610</name>
</gene>
<evidence type="ECO:0000313" key="1">
    <source>
        <dbReference type="EMBL" id="AJD45636.1"/>
    </source>
</evidence>
<dbReference type="NCBIfam" id="TIGR03359">
    <property type="entry name" value="VI_chp_6"/>
    <property type="match status" value="1"/>
</dbReference>
<dbReference type="PANTHER" id="PTHR35370">
    <property type="entry name" value="CYTOPLASMIC PROTEIN-RELATED-RELATED"/>
    <property type="match status" value="1"/>
</dbReference>
<evidence type="ECO:0000313" key="2">
    <source>
        <dbReference type="Proteomes" id="UP000031368"/>
    </source>
</evidence>
<dbReference type="EMBL" id="CP006880">
    <property type="protein sequence ID" value="AJD45636.1"/>
    <property type="molecule type" value="Genomic_DNA"/>
</dbReference>